<keyword evidence="3" id="KW-1185">Reference proteome</keyword>
<proteinExistence type="predicted"/>
<reference evidence="3" key="1">
    <citation type="journal article" date="2019" name="Int. J. Syst. Evol. Microbiol.">
        <title>The Global Catalogue of Microorganisms (GCM) 10K type strain sequencing project: providing services to taxonomists for standard genome sequencing and annotation.</title>
        <authorList>
            <consortium name="The Broad Institute Genomics Platform"/>
            <consortium name="The Broad Institute Genome Sequencing Center for Infectious Disease"/>
            <person name="Wu L."/>
            <person name="Ma J."/>
        </authorList>
    </citation>
    <scope>NUCLEOTIDE SEQUENCE [LARGE SCALE GENOMIC DNA]</scope>
    <source>
        <strain evidence="3">JCM 16925</strain>
    </source>
</reference>
<name>A0ABP7W231_9ACTN</name>
<organism evidence="2 3">
    <name type="scientific">Streptomyces shaanxiensis</name>
    <dbReference type="NCBI Taxonomy" id="653357"/>
    <lineage>
        <taxon>Bacteria</taxon>
        <taxon>Bacillati</taxon>
        <taxon>Actinomycetota</taxon>
        <taxon>Actinomycetes</taxon>
        <taxon>Kitasatosporales</taxon>
        <taxon>Streptomycetaceae</taxon>
        <taxon>Streptomyces</taxon>
    </lineage>
</organism>
<dbReference type="RefSeq" id="WP_345018776.1">
    <property type="nucleotide sequence ID" value="NZ_BAAAZY010000022.1"/>
</dbReference>
<accession>A0ABP7W231</accession>
<feature type="region of interest" description="Disordered" evidence="1">
    <location>
        <begin position="352"/>
        <end position="373"/>
    </location>
</feature>
<dbReference type="Proteomes" id="UP001499984">
    <property type="component" value="Unassembled WGS sequence"/>
</dbReference>
<evidence type="ECO:0000313" key="3">
    <source>
        <dbReference type="Proteomes" id="UP001499984"/>
    </source>
</evidence>
<sequence>MTGQDLDAVLPSEFLLTAMADCGPEDPVVRLAAQQVRSDQPRYDRSALAEALLLGPHAEEAPPWLLEAAVAADLEAEKESPHFDRRPTLVALALGHPSCPASLRDQALKRCTAEQLAQLGSPRAAERLVSAVAEEVRARGGTPPPMTPRLLEAPTQAQIVLRQGPLHDLVFAAARDTLPTAPDPGKRAEGEDADDWLERHTRAYEAWASMWRRILERNPDRHRELVEWSKHTDAERTVRDELLGTLPWSVEPELLTELATADLGRFPYELLLAQASRMRRDGSDNQQVLDCFAAELSALPDEEQVRLRRFPSRESTTLLEIGCEAPVTWVRHAASGTWRHLLNPGQAKDGYRPVHWRAPATGSARSSGMRGNG</sequence>
<dbReference type="EMBL" id="BAAAZY010000022">
    <property type="protein sequence ID" value="GAA4079001.1"/>
    <property type="molecule type" value="Genomic_DNA"/>
</dbReference>
<gene>
    <name evidence="2" type="ORF">GCM10022233_68250</name>
</gene>
<protein>
    <submittedName>
        <fullName evidence="2">Uncharacterized protein</fullName>
    </submittedName>
</protein>
<comment type="caution">
    <text evidence="2">The sequence shown here is derived from an EMBL/GenBank/DDBJ whole genome shotgun (WGS) entry which is preliminary data.</text>
</comment>
<evidence type="ECO:0000256" key="1">
    <source>
        <dbReference type="SAM" id="MobiDB-lite"/>
    </source>
</evidence>
<evidence type="ECO:0000313" key="2">
    <source>
        <dbReference type="EMBL" id="GAA4079001.1"/>
    </source>
</evidence>